<evidence type="ECO:0008006" key="3">
    <source>
        <dbReference type="Google" id="ProtNLM"/>
    </source>
</evidence>
<comment type="caution">
    <text evidence="1">The sequence shown here is derived from an EMBL/GenBank/DDBJ whole genome shotgun (WGS) entry which is preliminary data.</text>
</comment>
<evidence type="ECO:0000313" key="1">
    <source>
        <dbReference type="EMBL" id="MDE1465811.1"/>
    </source>
</evidence>
<dbReference type="EMBL" id="JAPMOU010000088">
    <property type="protein sequence ID" value="MDE1465811.1"/>
    <property type="molecule type" value="Genomic_DNA"/>
</dbReference>
<accession>A0ABT5UIK2</accession>
<reference evidence="1 2" key="1">
    <citation type="submission" date="2022-11" db="EMBL/GenBank/DDBJ databases">
        <title>Spartinivicinus poritis sp. nov., isolated from scleractinian coral Porites lutea.</title>
        <authorList>
            <person name="Zhang G."/>
            <person name="Cai L."/>
            <person name="Wei Q."/>
        </authorList>
    </citation>
    <scope>NUCLEOTIDE SEQUENCE [LARGE SCALE GENOMIC DNA]</scope>
    <source>
        <strain evidence="1 2">A2-2</strain>
    </source>
</reference>
<keyword evidence="2" id="KW-1185">Reference proteome</keyword>
<dbReference type="RefSeq" id="WP_274692114.1">
    <property type="nucleotide sequence ID" value="NZ_JAPMOU010000088.1"/>
</dbReference>
<evidence type="ECO:0000313" key="2">
    <source>
        <dbReference type="Proteomes" id="UP001528823"/>
    </source>
</evidence>
<proteinExistence type="predicted"/>
<organism evidence="1 2">
    <name type="scientific">Spartinivicinus poritis</name>
    <dbReference type="NCBI Taxonomy" id="2994640"/>
    <lineage>
        <taxon>Bacteria</taxon>
        <taxon>Pseudomonadati</taxon>
        <taxon>Pseudomonadota</taxon>
        <taxon>Gammaproteobacteria</taxon>
        <taxon>Oceanospirillales</taxon>
        <taxon>Zooshikellaceae</taxon>
        <taxon>Spartinivicinus</taxon>
    </lineage>
</organism>
<protein>
    <recommendedName>
        <fullName evidence="3">H-type lectin domain-containing protein</fullName>
    </recommendedName>
</protein>
<name>A0ABT5UIK2_9GAMM</name>
<dbReference type="SUPFAM" id="SSF141086">
    <property type="entry name" value="Agglutinin HPA-like"/>
    <property type="match status" value="1"/>
</dbReference>
<sequence>MQHQQEVTYRQLSNSSPQFPVVYDTSSVRPKVQSGTFNLGQGSGTIVFPDLGVFVPFSSRFFAPPHVVITLVVCPPQIPITVSEVNLHLSNITQSGFLLSGSYELRVTGNPPMIWSAIVYWVAFGSSS</sequence>
<dbReference type="InterPro" id="IPR037221">
    <property type="entry name" value="H-type_lectin_dom_sf"/>
</dbReference>
<dbReference type="Proteomes" id="UP001528823">
    <property type="component" value="Unassembled WGS sequence"/>
</dbReference>
<gene>
    <name evidence="1" type="ORF">ORQ98_27990</name>
</gene>